<proteinExistence type="inferred from homology"/>
<dbReference type="Gene3D" id="3.30.1330.40">
    <property type="entry name" value="RutC-like"/>
    <property type="match status" value="3"/>
</dbReference>
<dbReference type="PANTHER" id="PTHR11803">
    <property type="entry name" value="2-IMINOBUTANOATE/2-IMINOPROPANOATE DEAMINASE RIDA"/>
    <property type="match status" value="1"/>
</dbReference>
<dbReference type="Pfam" id="PF01042">
    <property type="entry name" value="Ribonuc_L-PSP"/>
    <property type="match status" value="3"/>
</dbReference>
<sequence>MRIMKLAIISLSVCFLVLEASAFQAGKQVITRDTSSNAPFSPAVAAGDFIYLSGTLARGEGIREQTRGVLSNLGEVLELAGADYTRVAAVTVYLRNTSDFQGMNEIFREYFPSEPPTRTTVQTDLVREDALVEMSMIAIRPGAERTVLQPEGWPTGTAPYSYGIKSGDTVFLAGILGRDYSSANSSVGSDIQAETRAIFENARQILAAAGMSLNDVVASRVYITDTTLFRDMNTSYSAHFPEIPPARATVRANLMGDQYHLEITLIAVAGAKTRITRPNADGTPGRESPVLSHAVRVGNRLYLSGMLGVSDETRTDTEAQARQTLATIGRTLDAAGFGIDDLVDGVVYLTDMSEWG</sequence>
<dbReference type="EMBL" id="UINC01012781">
    <property type="protein sequence ID" value="SVA55608.1"/>
    <property type="molecule type" value="Genomic_DNA"/>
</dbReference>
<evidence type="ECO:0000313" key="2">
    <source>
        <dbReference type="EMBL" id="SVA55608.1"/>
    </source>
</evidence>
<dbReference type="InterPro" id="IPR035959">
    <property type="entry name" value="RutC-like_sf"/>
</dbReference>
<name>A0A381WTL9_9ZZZZ</name>
<reference evidence="2" key="1">
    <citation type="submission" date="2018-05" db="EMBL/GenBank/DDBJ databases">
        <authorList>
            <person name="Lanie J.A."/>
            <person name="Ng W.-L."/>
            <person name="Kazmierczak K.M."/>
            <person name="Andrzejewski T.M."/>
            <person name="Davidsen T.M."/>
            <person name="Wayne K.J."/>
            <person name="Tettelin H."/>
            <person name="Glass J.I."/>
            <person name="Rusch D."/>
            <person name="Podicherti R."/>
            <person name="Tsui H.-C.T."/>
            <person name="Winkler M.E."/>
        </authorList>
    </citation>
    <scope>NUCLEOTIDE SEQUENCE</scope>
</reference>
<comment type="similarity">
    <text evidence="1">Belongs to the RutC family.</text>
</comment>
<dbReference type="InterPro" id="IPR006175">
    <property type="entry name" value="YjgF/YER057c/UK114"/>
</dbReference>
<gene>
    <name evidence="2" type="ORF">METZ01_LOCUS108462</name>
</gene>
<evidence type="ECO:0000256" key="1">
    <source>
        <dbReference type="ARBA" id="ARBA00010552"/>
    </source>
</evidence>
<dbReference type="AlphaFoldDB" id="A0A381WTL9"/>
<dbReference type="GO" id="GO:0005829">
    <property type="term" value="C:cytosol"/>
    <property type="evidence" value="ECO:0007669"/>
    <property type="project" value="TreeGrafter"/>
</dbReference>
<protein>
    <submittedName>
        <fullName evidence="2">Uncharacterized protein</fullName>
    </submittedName>
</protein>
<dbReference type="SUPFAM" id="SSF55298">
    <property type="entry name" value="YjgF-like"/>
    <property type="match status" value="3"/>
</dbReference>
<dbReference type="CDD" id="cd00448">
    <property type="entry name" value="YjgF_YER057c_UK114_family"/>
    <property type="match status" value="3"/>
</dbReference>
<dbReference type="PANTHER" id="PTHR11803:SF58">
    <property type="entry name" value="PROTEIN HMF1-RELATED"/>
    <property type="match status" value="1"/>
</dbReference>
<organism evidence="2">
    <name type="scientific">marine metagenome</name>
    <dbReference type="NCBI Taxonomy" id="408172"/>
    <lineage>
        <taxon>unclassified sequences</taxon>
        <taxon>metagenomes</taxon>
        <taxon>ecological metagenomes</taxon>
    </lineage>
</organism>
<accession>A0A381WTL9</accession>
<dbReference type="GO" id="GO:0019239">
    <property type="term" value="F:deaminase activity"/>
    <property type="evidence" value="ECO:0007669"/>
    <property type="project" value="TreeGrafter"/>
</dbReference>
<feature type="non-terminal residue" evidence="2">
    <location>
        <position position="356"/>
    </location>
</feature>